<dbReference type="GO" id="GO:0006351">
    <property type="term" value="P:DNA-templated transcription"/>
    <property type="evidence" value="ECO:0007669"/>
    <property type="project" value="TreeGrafter"/>
</dbReference>
<proteinExistence type="predicted"/>
<comment type="caution">
    <text evidence="2">The sequence shown here is derived from an EMBL/GenBank/DDBJ whole genome shotgun (WGS) entry which is preliminary data.</text>
</comment>
<protein>
    <submittedName>
        <fullName evidence="2">Phenylacetic acid degradation operon negative regulatory protein</fullName>
    </submittedName>
</protein>
<dbReference type="AlphaFoldDB" id="A0A4R2JR88"/>
<dbReference type="PANTHER" id="PTHR30319">
    <property type="entry name" value="PHENYLACETIC ACID REGULATOR-RELATED TRANSCRIPTIONAL REPRESSOR"/>
    <property type="match status" value="1"/>
</dbReference>
<name>A0A4R2JR88_9PSEU</name>
<reference evidence="2 3" key="1">
    <citation type="submission" date="2019-03" db="EMBL/GenBank/DDBJ databases">
        <title>Genomic Encyclopedia of Type Strains, Phase IV (KMG-IV): sequencing the most valuable type-strain genomes for metagenomic binning, comparative biology and taxonomic classification.</title>
        <authorList>
            <person name="Goeker M."/>
        </authorList>
    </citation>
    <scope>NUCLEOTIDE SEQUENCE [LARGE SCALE GENOMIC DNA]</scope>
    <source>
        <strain evidence="2 3">DSM 45934</strain>
    </source>
</reference>
<dbReference type="Gene3D" id="1.10.10.10">
    <property type="entry name" value="Winged helix-like DNA-binding domain superfamily/Winged helix DNA-binding domain"/>
    <property type="match status" value="1"/>
</dbReference>
<dbReference type="Gene3D" id="1.20.58.1460">
    <property type="match status" value="1"/>
</dbReference>
<dbReference type="OrthoDB" id="2270427at2"/>
<dbReference type="Proteomes" id="UP000295680">
    <property type="component" value="Unassembled WGS sequence"/>
</dbReference>
<dbReference type="Gene3D" id="3.30.70.2650">
    <property type="match status" value="1"/>
</dbReference>
<evidence type="ECO:0000259" key="1">
    <source>
        <dbReference type="Pfam" id="PF20803"/>
    </source>
</evidence>
<accession>A0A4R2JR88</accession>
<feature type="domain" description="Transcriptional repressor PaaX-like central Cas2-like" evidence="1">
    <location>
        <begin position="91"/>
        <end position="163"/>
    </location>
</feature>
<gene>
    <name evidence="2" type="ORF">EV192_104571</name>
</gene>
<sequence>MQGIEPRTVIEACFDPNGVASLERVYRVATAVGLRDQPVRLAILRLAAAGVLRQEGHVRKGRLVLTDAGRLRSDTDVRLVAFAAAQDAGRMPWNGLWRLYTFSAPEPRRAERDSLHTALTRLGSAALTPGVYVSPHDLLPELIQATSAETVGSYLIIAEATRLTGPGFTDPESTAERLWPAAETIAAYKPLADLLSGDVLNASTELVATALRLAEAFTQALEHDPLLPLELRSDPWPPVRLRHDFREAWAAIRSRTPDLSLFRTFKLE</sequence>
<keyword evidence="3" id="KW-1185">Reference proteome</keyword>
<dbReference type="RefSeq" id="WP_132117840.1">
    <property type="nucleotide sequence ID" value="NZ_SLWS01000004.1"/>
</dbReference>
<evidence type="ECO:0000313" key="2">
    <source>
        <dbReference type="EMBL" id="TCO59728.1"/>
    </source>
</evidence>
<dbReference type="InterPro" id="IPR048846">
    <property type="entry name" value="PaaX-like_central"/>
</dbReference>
<dbReference type="EMBL" id="SLWS01000004">
    <property type="protein sequence ID" value="TCO59728.1"/>
    <property type="molecule type" value="Genomic_DNA"/>
</dbReference>
<dbReference type="Pfam" id="PF20803">
    <property type="entry name" value="PaaX_M"/>
    <property type="match status" value="1"/>
</dbReference>
<dbReference type="InterPro" id="IPR036388">
    <property type="entry name" value="WH-like_DNA-bd_sf"/>
</dbReference>
<organism evidence="2 3">
    <name type="scientific">Actinocrispum wychmicini</name>
    <dbReference type="NCBI Taxonomy" id="1213861"/>
    <lineage>
        <taxon>Bacteria</taxon>
        <taxon>Bacillati</taxon>
        <taxon>Actinomycetota</taxon>
        <taxon>Actinomycetes</taxon>
        <taxon>Pseudonocardiales</taxon>
        <taxon>Pseudonocardiaceae</taxon>
        <taxon>Actinocrispum</taxon>
    </lineage>
</organism>
<evidence type="ECO:0000313" key="3">
    <source>
        <dbReference type="Proteomes" id="UP000295680"/>
    </source>
</evidence>
<dbReference type="PANTHER" id="PTHR30319:SF1">
    <property type="entry name" value="TRANSCRIPTIONAL REPRESSOR PAAX"/>
    <property type="match status" value="1"/>
</dbReference>